<feature type="compositionally biased region" description="Low complexity" evidence="1">
    <location>
        <begin position="89"/>
        <end position="99"/>
    </location>
</feature>
<keyword evidence="2" id="KW-0482">Metalloprotease</keyword>
<feature type="compositionally biased region" description="Basic and acidic residues" evidence="1">
    <location>
        <begin position="123"/>
        <end position="134"/>
    </location>
</feature>
<dbReference type="AlphaFoldDB" id="A0A6J4KJV1"/>
<feature type="compositionally biased region" description="Basic residues" evidence="1">
    <location>
        <begin position="254"/>
        <end position="264"/>
    </location>
</feature>
<dbReference type="GO" id="GO:0008237">
    <property type="term" value="F:metallopeptidase activity"/>
    <property type="evidence" value="ECO:0007669"/>
    <property type="project" value="UniProtKB-KW"/>
</dbReference>
<feature type="non-terminal residue" evidence="2">
    <location>
        <position position="466"/>
    </location>
</feature>
<feature type="compositionally biased region" description="Basic and acidic residues" evidence="1">
    <location>
        <begin position="370"/>
        <end position="383"/>
    </location>
</feature>
<feature type="region of interest" description="Disordered" evidence="1">
    <location>
        <begin position="77"/>
        <end position="466"/>
    </location>
</feature>
<evidence type="ECO:0000256" key="1">
    <source>
        <dbReference type="SAM" id="MobiDB-lite"/>
    </source>
</evidence>
<sequence length="466" mass="49818">ASLARLAPAVRHHRLRPRARALPRGEVHGRLRAPLLHRLRPRAPPQAVGRDRVRAGRASARRLRAHGVAHRRDHVVHRGRGRGGGGGRPAARLGSSGAPPLRPAPGPGTPLVRVQAALAAAGDHARRRDDERAVGARGVHRARGVLRSHRPHNPRRRRGPHRHRRRPRRGGAAVRRHRARRRGAAGAPLQRPVPRARRRDAVGGATHHPARARAPRPGRAGERAAPLRARRPRAAHPGGDRLGGAGAPGGARRPPGRGQRRRGERRGGALVRRPRAADHAERGARPDALGGSAGRGGSAAARRAPRFRAGPDRGDGGADHGGAARRDRARAAHLRRGHPRGRAADGEHGRGGVARAQGVRDAGDVGAPARRADRDLPRVDRRGPQRGGGVLHPPRLPQRERGDLQHASGAGARRRPGAAHDRRGGEGEPVQRPDAGGDPPLRAAAHRPHLRGRDVQRHRPLAGVRV</sequence>
<proteinExistence type="predicted"/>
<accession>A0A6J4KJV1</accession>
<keyword evidence="2" id="KW-0645">Protease</keyword>
<name>A0A6J4KJV1_9BACT</name>
<feature type="compositionally biased region" description="Gly residues" evidence="1">
    <location>
        <begin position="240"/>
        <end position="249"/>
    </location>
</feature>
<dbReference type="GO" id="GO:0006508">
    <property type="term" value="P:proteolysis"/>
    <property type="evidence" value="ECO:0007669"/>
    <property type="project" value="UniProtKB-KW"/>
</dbReference>
<protein>
    <submittedName>
        <fullName evidence="2">Membrane-associated zinc metalloprotease</fullName>
    </submittedName>
</protein>
<keyword evidence="2" id="KW-0378">Hydrolase</keyword>
<feature type="compositionally biased region" description="Low complexity" evidence="1">
    <location>
        <begin position="217"/>
        <end position="227"/>
    </location>
</feature>
<feature type="compositionally biased region" description="Basic and acidic residues" evidence="1">
    <location>
        <begin position="275"/>
        <end position="285"/>
    </location>
</feature>
<feature type="compositionally biased region" description="Basic residues" evidence="1">
    <location>
        <begin position="138"/>
        <end position="183"/>
    </location>
</feature>
<feature type="non-terminal residue" evidence="2">
    <location>
        <position position="1"/>
    </location>
</feature>
<organism evidence="2">
    <name type="scientific">uncultured Gemmatimonadaceae bacterium</name>
    <dbReference type="NCBI Taxonomy" id="246130"/>
    <lineage>
        <taxon>Bacteria</taxon>
        <taxon>Pseudomonadati</taxon>
        <taxon>Gemmatimonadota</taxon>
        <taxon>Gemmatimonadia</taxon>
        <taxon>Gemmatimonadales</taxon>
        <taxon>Gemmatimonadaceae</taxon>
        <taxon>environmental samples</taxon>
    </lineage>
</organism>
<feature type="compositionally biased region" description="Basic residues" evidence="1">
    <location>
        <begin position="331"/>
        <end position="341"/>
    </location>
</feature>
<dbReference type="EMBL" id="CADCTX010000212">
    <property type="protein sequence ID" value="CAA9306960.1"/>
    <property type="molecule type" value="Genomic_DNA"/>
</dbReference>
<evidence type="ECO:0000313" key="2">
    <source>
        <dbReference type="EMBL" id="CAA9306960.1"/>
    </source>
</evidence>
<feature type="compositionally biased region" description="Basic and acidic residues" evidence="1">
    <location>
        <begin position="418"/>
        <end position="431"/>
    </location>
</feature>
<reference evidence="2" key="1">
    <citation type="submission" date="2020-02" db="EMBL/GenBank/DDBJ databases">
        <authorList>
            <person name="Meier V. D."/>
        </authorList>
    </citation>
    <scope>NUCLEOTIDE SEQUENCE</scope>
    <source>
        <strain evidence="2">AVDCRST_MAG40</strain>
    </source>
</reference>
<gene>
    <name evidence="2" type="ORF">AVDCRST_MAG40-740</name>
</gene>
<feature type="compositionally biased region" description="Basic and acidic residues" evidence="1">
    <location>
        <begin position="309"/>
        <end position="330"/>
    </location>
</feature>